<protein>
    <submittedName>
        <fullName evidence="3">Iap</fullName>
    </submittedName>
</protein>
<accession>A0A2H4ZKD0</accession>
<dbReference type="GO" id="GO:0043027">
    <property type="term" value="F:cysteine-type endopeptidase inhibitor activity involved in apoptotic process"/>
    <property type="evidence" value="ECO:0007669"/>
    <property type="project" value="TreeGrafter"/>
</dbReference>
<reference evidence="3" key="1">
    <citation type="journal article" date="2017" name="Int. J. Mol. Sci.">
        <title>Genome Analysis and Genetic Stability of the Cryptophlebia leucotreta Granulovirus (CrleGV-SA) after 15 Years of Commercial Use as a Biopesticide.</title>
        <authorList>
            <person name="van der Merwe M."/>
            <person name="Jukes M.D."/>
            <person name="Rabalski L."/>
            <person name="Knox C."/>
            <person name="Opoku-Debrah J.K."/>
            <person name="Moore S.D."/>
            <person name="Krejmer-Rabalska M."/>
            <person name="Szewczyk B."/>
            <person name="Hill M.P."/>
        </authorList>
    </citation>
    <scope>NUCLEOTIDE SEQUENCE</scope>
    <source>
        <strain evidence="3">CrleGV-SA</strain>
    </source>
</reference>
<proteinExistence type="predicted"/>
<dbReference type="CDD" id="cd00022">
    <property type="entry name" value="BIR"/>
    <property type="match status" value="1"/>
</dbReference>
<organism evidence="3">
    <name type="scientific">Cryptophlebia leucotreta granulosis virus</name>
    <name type="common">ClGV</name>
    <name type="synonym">Cryptophlebia leucotreta granulovirus</name>
    <dbReference type="NCBI Taxonomy" id="35254"/>
    <lineage>
        <taxon>Viruses</taxon>
        <taxon>Viruses incertae sedis</taxon>
        <taxon>Naldaviricetes</taxon>
        <taxon>Lefavirales</taxon>
        <taxon>Baculoviridae</taxon>
        <taxon>Betabaculovirus</taxon>
        <taxon>Betabaculovirus cryleucotretae</taxon>
    </lineage>
</organism>
<dbReference type="SUPFAM" id="SSF57924">
    <property type="entry name" value="Inhibitor of apoptosis (IAP) repeat"/>
    <property type="match status" value="1"/>
</dbReference>
<dbReference type="InterPro" id="IPR001370">
    <property type="entry name" value="BIR_rpt"/>
</dbReference>
<dbReference type="GO" id="GO:0008270">
    <property type="term" value="F:zinc ion binding"/>
    <property type="evidence" value="ECO:0007669"/>
    <property type="project" value="UniProtKB-KW"/>
</dbReference>
<dbReference type="GO" id="GO:0090263">
    <property type="term" value="P:positive regulation of canonical Wnt signaling pathway"/>
    <property type="evidence" value="ECO:0007669"/>
    <property type="project" value="TreeGrafter"/>
</dbReference>
<dbReference type="InterPro" id="IPR013083">
    <property type="entry name" value="Znf_RING/FYVE/PHD"/>
</dbReference>
<dbReference type="SMART" id="SM00238">
    <property type="entry name" value="BIR"/>
    <property type="match status" value="1"/>
</dbReference>
<dbReference type="PROSITE" id="PS01282">
    <property type="entry name" value="BIR_REPEAT_1"/>
    <property type="match status" value="1"/>
</dbReference>
<dbReference type="PROSITE" id="PS50143">
    <property type="entry name" value="BIR_REPEAT_2"/>
    <property type="match status" value="1"/>
</dbReference>
<evidence type="ECO:0000259" key="2">
    <source>
        <dbReference type="PROSITE" id="PS50089"/>
    </source>
</evidence>
<dbReference type="EMBL" id="MF974563">
    <property type="protein sequence ID" value="AUF82018.1"/>
    <property type="molecule type" value="Genomic_DNA"/>
</dbReference>
<dbReference type="Gene3D" id="3.30.40.10">
    <property type="entry name" value="Zinc/RING finger domain, C3HC4 (zinc finger)"/>
    <property type="match status" value="1"/>
</dbReference>
<feature type="domain" description="RING-type" evidence="2">
    <location>
        <begin position="175"/>
        <end position="212"/>
    </location>
</feature>
<keyword evidence="1" id="KW-0862">Zinc</keyword>
<keyword evidence="1" id="KW-0863">Zinc-finger</keyword>
<name>A0A2H4ZKD0_GVCL</name>
<dbReference type="PROSITE" id="PS50089">
    <property type="entry name" value="ZF_RING_2"/>
    <property type="match status" value="1"/>
</dbReference>
<dbReference type="GO" id="GO:0031398">
    <property type="term" value="P:positive regulation of protein ubiquitination"/>
    <property type="evidence" value="ECO:0007669"/>
    <property type="project" value="TreeGrafter"/>
</dbReference>
<dbReference type="InterPro" id="IPR050784">
    <property type="entry name" value="IAP"/>
</dbReference>
<organismHost>
    <name type="scientific">Tortricidae</name>
    <dbReference type="NCBI Taxonomy" id="7139"/>
</organismHost>
<dbReference type="GO" id="GO:0061630">
    <property type="term" value="F:ubiquitin protein ligase activity"/>
    <property type="evidence" value="ECO:0007669"/>
    <property type="project" value="TreeGrafter"/>
</dbReference>
<evidence type="ECO:0000256" key="1">
    <source>
        <dbReference type="PROSITE-ProRule" id="PRU00175"/>
    </source>
</evidence>
<dbReference type="GO" id="GO:0051726">
    <property type="term" value="P:regulation of cell cycle"/>
    <property type="evidence" value="ECO:0007669"/>
    <property type="project" value="TreeGrafter"/>
</dbReference>
<sequence length="224" mass="25815">MASNVTHSMYMVYNDNIIDVSQLLELLGSSENMEEDSGLESEEDETQGFDGAVLMTKPFNKNLNTKAARYKTFETWPLGLKQTKDDMVDAGFYYSGYGDRVECFYCGVILCDWWPEDEAWRRHIKANSECAYVLMRKKDDFIDDILKDKEINKEEIIKTENIDTEDSEHTDNSLCVTCMDNTRNMCLLPCKHVILCGDCLSTIPDKRCPMCRQKISLFVPVFLN</sequence>
<dbReference type="Gene3D" id="1.10.1170.10">
    <property type="entry name" value="Inhibitor Of Apoptosis Protein (2mihbC-IAP-1), Chain A"/>
    <property type="match status" value="1"/>
</dbReference>
<dbReference type="PANTHER" id="PTHR10044">
    <property type="entry name" value="INHIBITOR OF APOPTOSIS"/>
    <property type="match status" value="1"/>
</dbReference>
<dbReference type="InterPro" id="IPR001841">
    <property type="entry name" value="Znf_RING"/>
</dbReference>
<evidence type="ECO:0000313" key="3">
    <source>
        <dbReference type="EMBL" id="AUF82018.1"/>
    </source>
</evidence>
<dbReference type="Pfam" id="PF13920">
    <property type="entry name" value="zf-C3HC4_3"/>
    <property type="match status" value="1"/>
</dbReference>
<keyword evidence="1" id="KW-0479">Metal-binding</keyword>
<dbReference type="Pfam" id="PF00653">
    <property type="entry name" value="BIR"/>
    <property type="match status" value="1"/>
</dbReference>
<dbReference type="PANTHER" id="PTHR10044:SF174">
    <property type="entry name" value="DEATH-ASSOCIATED INHIBITOR OF APOPTOSIS 1"/>
    <property type="match status" value="1"/>
</dbReference>